<reference evidence="1" key="1">
    <citation type="submission" date="2018-05" db="EMBL/GenBank/DDBJ databases">
        <authorList>
            <person name="Lanie J.A."/>
            <person name="Ng W.-L."/>
            <person name="Kazmierczak K.M."/>
            <person name="Andrzejewski T.M."/>
            <person name="Davidsen T.M."/>
            <person name="Wayne K.J."/>
            <person name="Tettelin H."/>
            <person name="Glass J.I."/>
            <person name="Rusch D."/>
            <person name="Podicherti R."/>
            <person name="Tsui H.-C.T."/>
            <person name="Winkler M.E."/>
        </authorList>
    </citation>
    <scope>NUCLEOTIDE SEQUENCE</scope>
</reference>
<feature type="non-terminal residue" evidence="1">
    <location>
        <position position="50"/>
    </location>
</feature>
<organism evidence="1">
    <name type="scientific">marine metagenome</name>
    <dbReference type="NCBI Taxonomy" id="408172"/>
    <lineage>
        <taxon>unclassified sequences</taxon>
        <taxon>metagenomes</taxon>
        <taxon>ecological metagenomes</taxon>
    </lineage>
</organism>
<proteinExistence type="predicted"/>
<sequence>MALKIIEREVIEDDAVTSAKVEDGTVVGADIVAGSITNADVKSDAAIAAS</sequence>
<evidence type="ECO:0000313" key="1">
    <source>
        <dbReference type="EMBL" id="SVA70210.1"/>
    </source>
</evidence>
<dbReference type="AlphaFoldDB" id="A0A381Y001"/>
<gene>
    <name evidence="1" type="ORF">METZ01_LOCUS123064</name>
</gene>
<accession>A0A381Y001</accession>
<name>A0A381Y001_9ZZZZ</name>
<dbReference type="EMBL" id="UINC01016959">
    <property type="protein sequence ID" value="SVA70210.1"/>
    <property type="molecule type" value="Genomic_DNA"/>
</dbReference>
<protein>
    <submittedName>
        <fullName evidence="1">Uncharacterized protein</fullName>
    </submittedName>
</protein>